<gene>
    <name evidence="1" type="ORF">B0F87_11340</name>
</gene>
<proteinExistence type="predicted"/>
<sequence length="58" mass="6607">MGQMSPDWTLPSLLVNNPMVWMLQVNGLIVDIRHAPLELQQFVYEKGLIPFIPSKQDG</sequence>
<comment type="caution">
    <text evidence="1">The sequence shown here is derived from an EMBL/GenBank/DDBJ whole genome shotgun (WGS) entry which is preliminary data.</text>
</comment>
<accession>A0A2S6H8W1</accession>
<evidence type="ECO:0000313" key="2">
    <source>
        <dbReference type="Proteomes" id="UP000240010"/>
    </source>
</evidence>
<dbReference type="RefSeq" id="WP_181050167.1">
    <property type="nucleotide sequence ID" value="NZ_PTIZ01000013.1"/>
</dbReference>
<dbReference type="Proteomes" id="UP000240010">
    <property type="component" value="Unassembled WGS sequence"/>
</dbReference>
<reference evidence="1 2" key="1">
    <citation type="submission" date="2018-02" db="EMBL/GenBank/DDBJ databases">
        <title>Subsurface microbial communities from deep shales in Ohio and West Virginia, USA.</title>
        <authorList>
            <person name="Wrighton K."/>
        </authorList>
    </citation>
    <scope>NUCLEOTIDE SEQUENCE [LARGE SCALE GENOMIC DNA]</scope>
    <source>
        <strain evidence="1 2">OWC-DMM</strain>
    </source>
</reference>
<name>A0A2S6H8W1_9GAMM</name>
<dbReference type="EMBL" id="PTIZ01000013">
    <property type="protein sequence ID" value="PPK73929.1"/>
    <property type="molecule type" value="Genomic_DNA"/>
</dbReference>
<organism evidence="1 2">
    <name type="scientific">Methylobacter tundripaludum</name>
    <dbReference type="NCBI Taxonomy" id="173365"/>
    <lineage>
        <taxon>Bacteria</taxon>
        <taxon>Pseudomonadati</taxon>
        <taxon>Pseudomonadota</taxon>
        <taxon>Gammaproteobacteria</taxon>
        <taxon>Methylococcales</taxon>
        <taxon>Methylococcaceae</taxon>
        <taxon>Methylobacter</taxon>
    </lineage>
</organism>
<dbReference type="AlphaFoldDB" id="A0A2S6H8W1"/>
<protein>
    <submittedName>
        <fullName evidence="1">Uncharacterized protein</fullName>
    </submittedName>
</protein>
<evidence type="ECO:0000313" key="1">
    <source>
        <dbReference type="EMBL" id="PPK73929.1"/>
    </source>
</evidence>